<evidence type="ECO:0000313" key="2">
    <source>
        <dbReference type="Proteomes" id="UP000663802"/>
    </source>
</evidence>
<evidence type="ECO:0008006" key="3">
    <source>
        <dbReference type="Google" id="ProtNLM"/>
    </source>
</evidence>
<dbReference type="EMBL" id="BMBA01000002">
    <property type="protein sequence ID" value="GFZ32435.1"/>
    <property type="molecule type" value="Genomic_DNA"/>
</dbReference>
<dbReference type="SUPFAM" id="SSF55608">
    <property type="entry name" value="Homing endonucleases"/>
    <property type="match status" value="1"/>
</dbReference>
<gene>
    <name evidence="1" type="ORF">CSC2_29610</name>
</gene>
<keyword evidence="2" id="KW-1185">Reference proteome</keyword>
<accession>A0ABQ1ECD9</accession>
<reference evidence="1 2" key="1">
    <citation type="journal article" date="2021" name="Int. J. Syst. Evol. Microbiol.">
        <title>Clostridium zeae sp. nov., isolated from corn silage.</title>
        <authorList>
            <person name="Kobayashi H."/>
            <person name="Tanizawa Y."/>
            <person name="Yagura M."/>
            <person name="Sakamoto M."/>
            <person name="Ohkuma M."/>
            <person name="Tohno M."/>
        </authorList>
    </citation>
    <scope>NUCLEOTIDE SEQUENCE [LARGE SCALE GENOMIC DNA]</scope>
    <source>
        <strain evidence="1 2">CSC2</strain>
    </source>
</reference>
<comment type="caution">
    <text evidence="1">The sequence shown here is derived from an EMBL/GenBank/DDBJ whole genome shotgun (WGS) entry which is preliminary data.</text>
</comment>
<name>A0ABQ1ECD9_9CLOT</name>
<dbReference type="Proteomes" id="UP000663802">
    <property type="component" value="Unassembled WGS sequence"/>
</dbReference>
<evidence type="ECO:0000313" key="1">
    <source>
        <dbReference type="EMBL" id="GFZ32435.1"/>
    </source>
</evidence>
<organism evidence="1 2">
    <name type="scientific">Clostridium zeae</name>
    <dbReference type="NCBI Taxonomy" id="2759022"/>
    <lineage>
        <taxon>Bacteria</taxon>
        <taxon>Bacillati</taxon>
        <taxon>Bacillota</taxon>
        <taxon>Clostridia</taxon>
        <taxon>Eubacteriales</taxon>
        <taxon>Clostridiaceae</taxon>
        <taxon>Clostridium</taxon>
    </lineage>
</organism>
<dbReference type="InterPro" id="IPR027434">
    <property type="entry name" value="Homing_endonucl"/>
</dbReference>
<dbReference type="Gene3D" id="3.10.28.10">
    <property type="entry name" value="Homing endonucleases"/>
    <property type="match status" value="1"/>
</dbReference>
<sequence>MLTNEEKAYIAGIIDGEGSIMLTSFHSNELHSPCVSIASTTLELLQWIKDKTNTGVIKRKKNYNTERHKDCFSYTLRYNDAINFLEMISPYLVIESKKRRALMIINEYKSLTPRNGRYSEELLEKKRKFYERFIALK</sequence>
<dbReference type="RefSeq" id="WP_206870682.1">
    <property type="nucleotide sequence ID" value="NZ_BMBA01000002.1"/>
</dbReference>
<proteinExistence type="predicted"/>
<protein>
    <recommendedName>
        <fullName evidence="3">Homing endonuclease LAGLIDADG domain-containing protein</fullName>
    </recommendedName>
</protein>